<feature type="chain" id="PRO_5045726902" evidence="1">
    <location>
        <begin position="25"/>
        <end position="164"/>
    </location>
</feature>
<dbReference type="EMBL" id="JAODOP010000004">
    <property type="protein sequence ID" value="MEF3832789.1"/>
    <property type="molecule type" value="Genomic_DNA"/>
</dbReference>
<feature type="domain" description="Thiol:disulfide interchange protein DsbD N-terminal" evidence="2">
    <location>
        <begin position="41"/>
        <end position="147"/>
    </location>
</feature>
<evidence type="ECO:0000313" key="4">
    <source>
        <dbReference type="Proteomes" id="UP001337305"/>
    </source>
</evidence>
<reference evidence="3 4" key="1">
    <citation type="submission" date="2022-09" db="EMBL/GenBank/DDBJ databases">
        <title>Genome sequencing of Flavivirga sp. MEBiC05379.</title>
        <authorList>
            <person name="Oh H.-M."/>
            <person name="Kwon K.K."/>
            <person name="Park M.J."/>
            <person name="Yang S.-H."/>
        </authorList>
    </citation>
    <scope>NUCLEOTIDE SEQUENCE [LARGE SCALE GENOMIC DNA]</scope>
    <source>
        <strain evidence="3 4">MEBiC05379</strain>
    </source>
</reference>
<dbReference type="InterPro" id="IPR036929">
    <property type="entry name" value="DsbDN_sf"/>
</dbReference>
<organism evidence="3 4">
    <name type="scientific">Flavivirga spongiicola</name>
    <dbReference type="NCBI Taxonomy" id="421621"/>
    <lineage>
        <taxon>Bacteria</taxon>
        <taxon>Pseudomonadati</taxon>
        <taxon>Bacteroidota</taxon>
        <taxon>Flavobacteriia</taxon>
        <taxon>Flavobacteriales</taxon>
        <taxon>Flavobacteriaceae</taxon>
        <taxon>Flavivirga</taxon>
    </lineage>
</organism>
<name>A0ABU7XQ03_9FLAO</name>
<keyword evidence="1" id="KW-0732">Signal</keyword>
<keyword evidence="4" id="KW-1185">Reference proteome</keyword>
<feature type="signal peptide" evidence="1">
    <location>
        <begin position="1"/>
        <end position="24"/>
    </location>
</feature>
<dbReference type="InterPro" id="IPR028250">
    <property type="entry name" value="DsbDN"/>
</dbReference>
<comment type="caution">
    <text evidence="3">The sequence shown here is derived from an EMBL/GenBank/DDBJ whole genome shotgun (WGS) entry which is preliminary data.</text>
</comment>
<accession>A0ABU7XQ03</accession>
<sequence length="164" mass="17879">MIKGIVKIMMAVLILLYLSTTVVAQSSDRSVTYSVEAPKEVAVGQNIDISVTFNMKTGWHIYAPNRANEAKGYIVSTIGFKAPEGMTADEIQIPTPSNSITGQVYKGSGVVMKQSLMSTKGLTPGKHKIKGTVTYQACNIDYCEPPQSFPVILRINVVEKHVEK</sequence>
<evidence type="ECO:0000313" key="3">
    <source>
        <dbReference type="EMBL" id="MEF3832789.1"/>
    </source>
</evidence>
<evidence type="ECO:0000259" key="2">
    <source>
        <dbReference type="Pfam" id="PF11412"/>
    </source>
</evidence>
<dbReference type="RefSeq" id="WP_303305158.1">
    <property type="nucleotide sequence ID" value="NZ_JAODOP010000004.1"/>
</dbReference>
<protein>
    <submittedName>
        <fullName evidence="3">Protein-disulfide reductase DsbD N-terminal domain-containing protein</fullName>
    </submittedName>
</protein>
<proteinExistence type="predicted"/>
<dbReference type="Gene3D" id="2.60.40.1250">
    <property type="entry name" value="Thiol:disulfide interchange protein DsbD, N-terminal domain"/>
    <property type="match status" value="1"/>
</dbReference>
<dbReference type="Pfam" id="PF11412">
    <property type="entry name" value="DsbD_N"/>
    <property type="match status" value="1"/>
</dbReference>
<evidence type="ECO:0000256" key="1">
    <source>
        <dbReference type="SAM" id="SignalP"/>
    </source>
</evidence>
<dbReference type="Proteomes" id="UP001337305">
    <property type="component" value="Unassembled WGS sequence"/>
</dbReference>
<gene>
    <name evidence="3" type="ORF">N1F79_06585</name>
</gene>